<evidence type="ECO:0000313" key="4">
    <source>
        <dbReference type="EMBL" id="MBU7596707.1"/>
    </source>
</evidence>
<reference evidence="4" key="1">
    <citation type="submission" date="2021-06" db="EMBL/GenBank/DDBJ databases">
        <title>Sequencing of actinobacteria type strains.</title>
        <authorList>
            <person name="Nguyen G.-S."/>
            <person name="Wentzel A."/>
        </authorList>
    </citation>
    <scope>NUCLEOTIDE SEQUENCE</scope>
    <source>
        <strain evidence="4">P38-E01</strain>
    </source>
</reference>
<evidence type="ECO:0000313" key="5">
    <source>
        <dbReference type="Proteomes" id="UP000694501"/>
    </source>
</evidence>
<keyword evidence="2" id="KW-0472">Membrane</keyword>
<evidence type="ECO:0000256" key="2">
    <source>
        <dbReference type="SAM" id="Phobius"/>
    </source>
</evidence>
<gene>
    <name evidence="4" type="ORF">JGS22_003400</name>
</gene>
<evidence type="ECO:0000259" key="3">
    <source>
        <dbReference type="Pfam" id="PF04892"/>
    </source>
</evidence>
<feature type="transmembrane region" description="Helical" evidence="2">
    <location>
        <begin position="126"/>
        <end position="145"/>
    </location>
</feature>
<dbReference type="InterPro" id="IPR006976">
    <property type="entry name" value="VanZ-like"/>
</dbReference>
<dbReference type="AlphaFoldDB" id="A0A949N490"/>
<comment type="caution">
    <text evidence="4">The sequence shown here is derived from an EMBL/GenBank/DDBJ whole genome shotgun (WGS) entry which is preliminary data.</text>
</comment>
<evidence type="ECO:0000256" key="1">
    <source>
        <dbReference type="SAM" id="MobiDB-lite"/>
    </source>
</evidence>
<dbReference type="Pfam" id="PF04892">
    <property type="entry name" value="VanZ"/>
    <property type="match status" value="1"/>
</dbReference>
<protein>
    <submittedName>
        <fullName evidence="4">VanZ family protein</fullName>
    </submittedName>
</protein>
<dbReference type="EMBL" id="JAELVF020000001">
    <property type="protein sequence ID" value="MBU7596707.1"/>
    <property type="molecule type" value="Genomic_DNA"/>
</dbReference>
<keyword evidence="5" id="KW-1185">Reference proteome</keyword>
<feature type="region of interest" description="Disordered" evidence="1">
    <location>
        <begin position="159"/>
        <end position="178"/>
    </location>
</feature>
<accession>A0A949N490</accession>
<keyword evidence="2" id="KW-1133">Transmembrane helix</keyword>
<sequence length="199" mass="20623">MHHQRPSSTRAFRLRAAGFLLLAGHLVLVAWLTLRPLSVPWVPAANIQPFATIATDLREGPVHALRTMGGDLALLAPLGALLPLASGSLGSRTGSFFRAVVATGGLALALEAVRSSVPGQVPNIDAVLLHVLGAALAHLLCYPLVRAAFRRAGAAVGGRSRRATVPDPAPAPGGPLRTSRVRIAPRVDVTRSGTPYVGG</sequence>
<organism evidence="4 5">
    <name type="scientific">Streptomyces tardus</name>
    <dbReference type="NCBI Taxonomy" id="2780544"/>
    <lineage>
        <taxon>Bacteria</taxon>
        <taxon>Bacillati</taxon>
        <taxon>Actinomycetota</taxon>
        <taxon>Actinomycetes</taxon>
        <taxon>Kitasatosporales</taxon>
        <taxon>Streptomycetaceae</taxon>
        <taxon>Streptomyces</taxon>
    </lineage>
</organism>
<keyword evidence="2" id="KW-0812">Transmembrane</keyword>
<feature type="transmembrane region" description="Helical" evidence="2">
    <location>
        <begin position="96"/>
        <end position="114"/>
    </location>
</feature>
<feature type="transmembrane region" description="Helical" evidence="2">
    <location>
        <begin position="72"/>
        <end position="89"/>
    </location>
</feature>
<dbReference type="RefSeq" id="WP_211040383.1">
    <property type="nucleotide sequence ID" value="NZ_JAELVF020000001.1"/>
</dbReference>
<proteinExistence type="predicted"/>
<feature type="transmembrane region" description="Helical" evidence="2">
    <location>
        <begin position="12"/>
        <end position="34"/>
    </location>
</feature>
<feature type="domain" description="VanZ-like" evidence="3">
    <location>
        <begin position="25"/>
        <end position="142"/>
    </location>
</feature>
<name>A0A949N490_9ACTN</name>
<dbReference type="Proteomes" id="UP000694501">
    <property type="component" value="Unassembled WGS sequence"/>
</dbReference>